<dbReference type="RefSeq" id="WP_311632931.1">
    <property type="nucleotide sequence ID" value="NZ_JAVREN010000051.1"/>
</dbReference>
<dbReference type="EMBL" id="JAVREN010000051">
    <property type="protein sequence ID" value="MDT0309959.1"/>
    <property type="molecule type" value="Genomic_DNA"/>
</dbReference>
<reference evidence="2" key="1">
    <citation type="submission" date="2023-07" db="EMBL/GenBank/DDBJ databases">
        <title>30 novel species of actinomycetes from the DSMZ collection.</title>
        <authorList>
            <person name="Nouioui I."/>
        </authorList>
    </citation>
    <scope>NUCLEOTIDE SEQUENCE [LARGE SCALE GENOMIC DNA]</scope>
    <source>
        <strain evidence="2">DSM 44917</strain>
    </source>
</reference>
<organism evidence="1 2">
    <name type="scientific">Streptomyces boetiae</name>
    <dbReference type="NCBI Taxonomy" id="3075541"/>
    <lineage>
        <taxon>Bacteria</taxon>
        <taxon>Bacillati</taxon>
        <taxon>Actinomycetota</taxon>
        <taxon>Actinomycetes</taxon>
        <taxon>Kitasatosporales</taxon>
        <taxon>Streptomycetaceae</taxon>
        <taxon>Streptomyces</taxon>
    </lineage>
</organism>
<evidence type="ECO:0000313" key="1">
    <source>
        <dbReference type="EMBL" id="MDT0309959.1"/>
    </source>
</evidence>
<keyword evidence="2" id="KW-1185">Reference proteome</keyword>
<protein>
    <recommendedName>
        <fullName evidence="3">Lipoprotein</fullName>
    </recommendedName>
</protein>
<comment type="caution">
    <text evidence="1">The sequence shown here is derived from an EMBL/GenBank/DDBJ whole genome shotgun (WGS) entry which is preliminary data.</text>
</comment>
<accession>A0ABU2LEE3</accession>
<gene>
    <name evidence="1" type="ORF">RM780_23825</name>
</gene>
<evidence type="ECO:0000313" key="2">
    <source>
        <dbReference type="Proteomes" id="UP001183388"/>
    </source>
</evidence>
<evidence type="ECO:0008006" key="3">
    <source>
        <dbReference type="Google" id="ProtNLM"/>
    </source>
</evidence>
<name>A0ABU2LEE3_9ACTN</name>
<proteinExistence type="predicted"/>
<sequence length="72" mass="7642">MIAVPVLVGCGSVRQGDSILIGGQAFTVTDMATLPRGGKRLHFPGGETFTMSPATILYATRRVTPEARGRRP</sequence>
<dbReference type="Proteomes" id="UP001183388">
    <property type="component" value="Unassembled WGS sequence"/>
</dbReference>